<dbReference type="PANTHER" id="PTHR24148">
    <property type="entry name" value="ANKYRIN REPEAT DOMAIN-CONTAINING PROTEIN 39 HOMOLOG-RELATED"/>
    <property type="match status" value="1"/>
</dbReference>
<feature type="domain" description="Heterokaryon incompatibility" evidence="1">
    <location>
        <begin position="79"/>
        <end position="222"/>
    </location>
</feature>
<dbReference type="Proteomes" id="UP000800040">
    <property type="component" value="Unassembled WGS sequence"/>
</dbReference>
<dbReference type="AlphaFoldDB" id="A0A6A5KHD1"/>
<reference evidence="2" key="1">
    <citation type="submission" date="2020-01" db="EMBL/GenBank/DDBJ databases">
        <authorList>
            <consortium name="DOE Joint Genome Institute"/>
            <person name="Haridas S."/>
            <person name="Albert R."/>
            <person name="Binder M."/>
            <person name="Bloem J."/>
            <person name="Labutti K."/>
            <person name="Salamov A."/>
            <person name="Andreopoulos B."/>
            <person name="Baker S.E."/>
            <person name="Barry K."/>
            <person name="Bills G."/>
            <person name="Bluhm B.H."/>
            <person name="Cannon C."/>
            <person name="Castanera R."/>
            <person name="Culley D.E."/>
            <person name="Daum C."/>
            <person name="Ezra D."/>
            <person name="Gonzalez J.B."/>
            <person name="Henrissat B."/>
            <person name="Kuo A."/>
            <person name="Liang C."/>
            <person name="Lipzen A."/>
            <person name="Lutzoni F."/>
            <person name="Magnuson J."/>
            <person name="Mondo S."/>
            <person name="Nolan M."/>
            <person name="Ohm R."/>
            <person name="Pangilinan J."/>
            <person name="Park H.-J."/>
            <person name="Ramirez L."/>
            <person name="Alfaro M."/>
            <person name="Sun H."/>
            <person name="Tritt A."/>
            <person name="Yoshinaga Y."/>
            <person name="Zwiers L.-H."/>
            <person name="Turgeon B.G."/>
            <person name="Goodwin S.B."/>
            <person name="Spatafora J.W."/>
            <person name="Crous P.W."/>
            <person name="Grigoriev I.V."/>
        </authorList>
    </citation>
    <scope>NUCLEOTIDE SEQUENCE</scope>
    <source>
        <strain evidence="2">P77</strain>
    </source>
</reference>
<proteinExistence type="predicted"/>
<evidence type="ECO:0000313" key="2">
    <source>
        <dbReference type="EMBL" id="KAF1833884.1"/>
    </source>
</evidence>
<dbReference type="PANTHER" id="PTHR24148:SF73">
    <property type="entry name" value="HET DOMAIN PROTEIN (AFU_ORTHOLOGUE AFUA_8G01020)"/>
    <property type="match status" value="1"/>
</dbReference>
<evidence type="ECO:0000313" key="3">
    <source>
        <dbReference type="Proteomes" id="UP000800040"/>
    </source>
</evidence>
<dbReference type="OrthoDB" id="3688067at2759"/>
<accession>A0A6A5KHD1</accession>
<dbReference type="InterPro" id="IPR010730">
    <property type="entry name" value="HET"/>
</dbReference>
<evidence type="ECO:0000259" key="1">
    <source>
        <dbReference type="Pfam" id="PF06985"/>
    </source>
</evidence>
<protein>
    <recommendedName>
        <fullName evidence="1">Heterokaryon incompatibility domain-containing protein</fullName>
    </recommendedName>
</protein>
<sequence length="342" mass="38631">MIYRKLRKLYRACLSSSAESSNKDAVLHHTSGPNNCNALHHQPLDCSVPSIRLLQVLPSLSPDGRIQCIITHISVDTVYTCLSYRWGDPSPSCVILINGKSFKIRQNLFNFLTVVRATAASGTSEFLGPYWVDALCIDQANVLEHNHQVAQMGKIYSNAAHVYLWLGLMPPSIFPLLRVIKSVQDSRRASARERIFVCSNDELLDEYIFNNEYWSRAWVVQEVFIGSQVMVWLDAEPMSLKQMTEGLEHFLLMGPGTRVPGPFSEFDRAWKEDFKGSESLIPLLERFHDKQCSDPRDRVFSLLSLVSGEGSKLEVNYDIPLIDLTVEVLRHCSSSVCFCTAV</sequence>
<dbReference type="InterPro" id="IPR052895">
    <property type="entry name" value="HetReg/Transcr_Mod"/>
</dbReference>
<name>A0A6A5KHD1_9PLEO</name>
<organism evidence="2 3">
    <name type="scientific">Decorospora gaudefroyi</name>
    <dbReference type="NCBI Taxonomy" id="184978"/>
    <lineage>
        <taxon>Eukaryota</taxon>
        <taxon>Fungi</taxon>
        <taxon>Dikarya</taxon>
        <taxon>Ascomycota</taxon>
        <taxon>Pezizomycotina</taxon>
        <taxon>Dothideomycetes</taxon>
        <taxon>Pleosporomycetidae</taxon>
        <taxon>Pleosporales</taxon>
        <taxon>Pleosporineae</taxon>
        <taxon>Pleosporaceae</taxon>
        <taxon>Decorospora</taxon>
    </lineage>
</organism>
<dbReference type="Pfam" id="PF06985">
    <property type="entry name" value="HET"/>
    <property type="match status" value="1"/>
</dbReference>
<keyword evidence="3" id="KW-1185">Reference proteome</keyword>
<dbReference type="EMBL" id="ML975311">
    <property type="protein sequence ID" value="KAF1833884.1"/>
    <property type="molecule type" value="Genomic_DNA"/>
</dbReference>
<gene>
    <name evidence="2" type="ORF">BDW02DRAFT_359632</name>
</gene>